<protein>
    <submittedName>
        <fullName evidence="1">Uncharacterized protein</fullName>
    </submittedName>
</protein>
<accession>V5SHS6</accession>
<dbReference type="KEGG" id="hni:W911_16230"/>
<evidence type="ECO:0000313" key="2">
    <source>
        <dbReference type="Proteomes" id="UP000018542"/>
    </source>
</evidence>
<gene>
    <name evidence="1" type="ORF">W911_16230</name>
</gene>
<proteinExistence type="predicted"/>
<dbReference type="STRING" id="1029756.W911_16230"/>
<organism evidence="1 2">
    <name type="scientific">Hyphomicrobium nitrativorans NL23</name>
    <dbReference type="NCBI Taxonomy" id="1029756"/>
    <lineage>
        <taxon>Bacteria</taxon>
        <taxon>Pseudomonadati</taxon>
        <taxon>Pseudomonadota</taxon>
        <taxon>Alphaproteobacteria</taxon>
        <taxon>Hyphomicrobiales</taxon>
        <taxon>Hyphomicrobiaceae</taxon>
        <taxon>Hyphomicrobium</taxon>
    </lineage>
</organism>
<name>V5SHS6_9HYPH</name>
<dbReference type="Proteomes" id="UP000018542">
    <property type="component" value="Chromosome"/>
</dbReference>
<reference evidence="1 2" key="1">
    <citation type="journal article" date="2014" name="Genome Announc.">
        <title>Complete Genome Sequence of Hyphomicrobium nitrativorans Strain NL23, a Denitrifying Bacterium Isolated from Biofilm of a Methanol-Fed Denitrification System Treating Seawater at the Montreal Biodome.</title>
        <authorList>
            <person name="Martineau C."/>
            <person name="Villeneuve C."/>
            <person name="Mauffrey F."/>
            <person name="Villemur R."/>
        </authorList>
    </citation>
    <scope>NUCLEOTIDE SEQUENCE [LARGE SCALE GENOMIC DNA]</scope>
    <source>
        <strain evidence="1">NL23</strain>
    </source>
</reference>
<sequence length="85" mass="9219">MAQAAILIRLDDAALGWIMASARILLGARSLGCAVSRRNVDEKKIVPDRQEGASPVIACRLTRKEPPGDGRGWIPIWMIGDGLRP</sequence>
<keyword evidence="2" id="KW-1185">Reference proteome</keyword>
<evidence type="ECO:0000313" key="1">
    <source>
        <dbReference type="EMBL" id="AHB50411.1"/>
    </source>
</evidence>
<dbReference type="HOGENOM" id="CLU_2508237_0_0_5"/>
<dbReference type="AlphaFoldDB" id="V5SHS6"/>
<dbReference type="EMBL" id="CP006912">
    <property type="protein sequence ID" value="AHB50411.1"/>
    <property type="molecule type" value="Genomic_DNA"/>
</dbReference>